<protein>
    <submittedName>
        <fullName evidence="1">Uncharacterized protein</fullName>
    </submittedName>
</protein>
<reference evidence="1" key="1">
    <citation type="submission" date="2014-11" db="EMBL/GenBank/DDBJ databases">
        <authorList>
            <person name="Amaro Gonzalez C."/>
        </authorList>
    </citation>
    <scope>NUCLEOTIDE SEQUENCE</scope>
</reference>
<accession>A0A0E9WSU2</accession>
<organism evidence="1">
    <name type="scientific">Anguilla anguilla</name>
    <name type="common">European freshwater eel</name>
    <name type="synonym">Muraena anguilla</name>
    <dbReference type="NCBI Taxonomy" id="7936"/>
    <lineage>
        <taxon>Eukaryota</taxon>
        <taxon>Metazoa</taxon>
        <taxon>Chordata</taxon>
        <taxon>Craniata</taxon>
        <taxon>Vertebrata</taxon>
        <taxon>Euteleostomi</taxon>
        <taxon>Actinopterygii</taxon>
        <taxon>Neopterygii</taxon>
        <taxon>Teleostei</taxon>
        <taxon>Anguilliformes</taxon>
        <taxon>Anguillidae</taxon>
        <taxon>Anguilla</taxon>
    </lineage>
</organism>
<sequence>MDSQKKYWNTCGVHFCQFVHPLITTFYTCARLSRRGTVCYSNHRLYRTGVSAVYTVFAFCQRKWITW</sequence>
<reference evidence="1" key="2">
    <citation type="journal article" date="2015" name="Fish Shellfish Immunol.">
        <title>Early steps in the European eel (Anguilla anguilla)-Vibrio vulnificus interaction in the gills: Role of the RtxA13 toxin.</title>
        <authorList>
            <person name="Callol A."/>
            <person name="Pajuelo D."/>
            <person name="Ebbesson L."/>
            <person name="Teles M."/>
            <person name="MacKenzie S."/>
            <person name="Amaro C."/>
        </authorList>
    </citation>
    <scope>NUCLEOTIDE SEQUENCE</scope>
</reference>
<proteinExistence type="predicted"/>
<evidence type="ECO:0000313" key="1">
    <source>
        <dbReference type="EMBL" id="JAH93494.1"/>
    </source>
</evidence>
<name>A0A0E9WSU2_ANGAN</name>
<dbReference type="EMBL" id="GBXM01015083">
    <property type="protein sequence ID" value="JAH93494.1"/>
    <property type="molecule type" value="Transcribed_RNA"/>
</dbReference>
<dbReference type="AlphaFoldDB" id="A0A0E9WSU2"/>